<keyword evidence="3" id="KW-1133">Transmembrane helix</keyword>
<evidence type="ECO:0000256" key="1">
    <source>
        <dbReference type="ARBA" id="ARBA00004370"/>
    </source>
</evidence>
<feature type="transmembrane region" description="Helical" evidence="3">
    <location>
        <begin position="334"/>
        <end position="356"/>
    </location>
</feature>
<feature type="transmembrane region" description="Helical" evidence="3">
    <location>
        <begin position="164"/>
        <end position="184"/>
    </location>
</feature>
<dbReference type="PANTHER" id="PTHR36927">
    <property type="entry name" value="BLR4337 PROTEIN"/>
    <property type="match status" value="1"/>
</dbReference>
<dbReference type="EMBL" id="JAROCC010000009">
    <property type="protein sequence ID" value="MDN4608172.1"/>
    <property type="molecule type" value="Genomic_DNA"/>
</dbReference>
<evidence type="ECO:0000256" key="3">
    <source>
        <dbReference type="SAM" id="Phobius"/>
    </source>
</evidence>
<sequence length="397" mass="46093">MQIQKGKGVYIVKKESDHLYFIDNIKIALIMLVVAHHAGQAYGPGGWWYFLDDKSINWLGIFFFVNASFFMSMFFFLSAYFLPQSIAKKGPKRFLKERLIRIGIPLLFGFLVMIPILMYLYYINFRDYEPISFPSYYVNIFFGLGSEPTNWSGPSWPDMQFGHLWFLEHLLVYAVVFSVWTYFTSKKPTKKLDGNIKVYQILSLLLIVSLVTFITRIWFPIDHWSAFLGVIQTEFAHVPQYVSFFFLGIMAFQRKWFLTMSARVGYIYLSIGGLLVAILYFGGNSLGPFLLKGGLYFGSFTRSLIETLLCITLVIGLLVLFREKVNGTNRWTKMLANNVFVVYFIHVLVVVFLQYALNNLPISVWAKFLATVFLGIILSFLLAIFVWRKIPYLKQMM</sequence>
<evidence type="ECO:0000256" key="2">
    <source>
        <dbReference type="ARBA" id="ARBA00007400"/>
    </source>
</evidence>
<comment type="caution">
    <text evidence="5">The sequence shown here is derived from an EMBL/GenBank/DDBJ whole genome shotgun (WGS) entry which is preliminary data.</text>
</comment>
<feature type="transmembrane region" description="Helical" evidence="3">
    <location>
        <begin position="368"/>
        <end position="387"/>
    </location>
</feature>
<keyword evidence="3" id="KW-0812">Transmembrane</keyword>
<feature type="transmembrane region" description="Helical" evidence="3">
    <location>
        <begin position="20"/>
        <end position="38"/>
    </location>
</feature>
<dbReference type="Pfam" id="PF01757">
    <property type="entry name" value="Acyl_transf_3"/>
    <property type="match status" value="1"/>
</dbReference>
<reference evidence="5" key="1">
    <citation type="submission" date="2023-03" db="EMBL/GenBank/DDBJ databases">
        <title>MT1 and MT2 Draft Genomes of Novel Species.</title>
        <authorList>
            <person name="Venkateswaran K."/>
        </authorList>
    </citation>
    <scope>NUCLEOTIDE SEQUENCE</scope>
    <source>
        <strain evidence="5">F6_3S_P_2</strain>
    </source>
</reference>
<feature type="transmembrane region" description="Helical" evidence="3">
    <location>
        <begin position="225"/>
        <end position="252"/>
    </location>
</feature>
<keyword evidence="3" id="KW-0472">Membrane</keyword>
<accession>A0ABT8JT48</accession>
<protein>
    <submittedName>
        <fullName evidence="5">Acyltransferase family protein</fullName>
    </submittedName>
</protein>
<evidence type="ECO:0000259" key="4">
    <source>
        <dbReference type="Pfam" id="PF01757"/>
    </source>
</evidence>
<dbReference type="GO" id="GO:0016746">
    <property type="term" value="F:acyltransferase activity"/>
    <property type="evidence" value="ECO:0007669"/>
    <property type="project" value="UniProtKB-KW"/>
</dbReference>
<dbReference type="Proteomes" id="UP001175097">
    <property type="component" value="Unassembled WGS sequence"/>
</dbReference>
<feature type="transmembrane region" description="Helical" evidence="3">
    <location>
        <begin position="264"/>
        <end position="283"/>
    </location>
</feature>
<comment type="similarity">
    <text evidence="2">Belongs to the acyltransferase 3 family.</text>
</comment>
<feature type="domain" description="Acyltransferase 3" evidence="4">
    <location>
        <begin position="20"/>
        <end position="383"/>
    </location>
</feature>
<feature type="transmembrane region" description="Helical" evidence="3">
    <location>
        <begin position="58"/>
        <end position="82"/>
    </location>
</feature>
<gene>
    <name evidence="5" type="ORF">P5G49_11900</name>
</gene>
<feature type="transmembrane region" description="Helical" evidence="3">
    <location>
        <begin position="303"/>
        <end position="322"/>
    </location>
</feature>
<dbReference type="InterPro" id="IPR002656">
    <property type="entry name" value="Acyl_transf_3_dom"/>
</dbReference>
<organism evidence="5 6">
    <name type="scientific">Sporosarcina highlanderae</name>
    <dbReference type="NCBI Taxonomy" id="3035916"/>
    <lineage>
        <taxon>Bacteria</taxon>
        <taxon>Bacillati</taxon>
        <taxon>Bacillota</taxon>
        <taxon>Bacilli</taxon>
        <taxon>Bacillales</taxon>
        <taxon>Caryophanaceae</taxon>
        <taxon>Sporosarcina</taxon>
    </lineage>
</organism>
<name>A0ABT8JT48_9BACL</name>
<dbReference type="RefSeq" id="WP_301244082.1">
    <property type="nucleotide sequence ID" value="NZ_JAROCC010000009.1"/>
</dbReference>
<comment type="subcellular location">
    <subcellularLocation>
        <location evidence="1">Membrane</location>
    </subcellularLocation>
</comment>
<keyword evidence="5" id="KW-0808">Transferase</keyword>
<feature type="transmembrane region" description="Helical" evidence="3">
    <location>
        <begin position="102"/>
        <end position="123"/>
    </location>
</feature>
<evidence type="ECO:0000313" key="6">
    <source>
        <dbReference type="Proteomes" id="UP001175097"/>
    </source>
</evidence>
<evidence type="ECO:0000313" key="5">
    <source>
        <dbReference type="EMBL" id="MDN4608172.1"/>
    </source>
</evidence>
<dbReference type="InterPro" id="IPR050623">
    <property type="entry name" value="Glucan_succinyl_AcylTrfase"/>
</dbReference>
<keyword evidence="6" id="KW-1185">Reference proteome</keyword>
<proteinExistence type="inferred from homology"/>
<feature type="transmembrane region" description="Helical" evidence="3">
    <location>
        <begin position="196"/>
        <end position="219"/>
    </location>
</feature>
<keyword evidence="5" id="KW-0012">Acyltransferase</keyword>